<sequence length="59" mass="6781">MHWSRLPMRRNPVHNYSEEMENISPPFKQMFLEARSLRVSPELPGKSGPSGSLPKVQDC</sequence>
<protein>
    <submittedName>
        <fullName evidence="2">Uncharacterized protein</fullName>
    </submittedName>
</protein>
<dbReference type="EMBL" id="VSRR010002325">
    <property type="protein sequence ID" value="MPC30825.1"/>
    <property type="molecule type" value="Genomic_DNA"/>
</dbReference>
<evidence type="ECO:0000256" key="1">
    <source>
        <dbReference type="SAM" id="MobiDB-lite"/>
    </source>
</evidence>
<keyword evidence="3" id="KW-1185">Reference proteome</keyword>
<evidence type="ECO:0000313" key="3">
    <source>
        <dbReference type="Proteomes" id="UP000324222"/>
    </source>
</evidence>
<name>A0A5B7EBT4_PORTR</name>
<accession>A0A5B7EBT4</accession>
<gene>
    <name evidence="2" type="ORF">E2C01_024094</name>
</gene>
<reference evidence="2 3" key="1">
    <citation type="submission" date="2019-05" db="EMBL/GenBank/DDBJ databases">
        <title>Another draft genome of Portunus trituberculatus and its Hox gene families provides insights of decapod evolution.</title>
        <authorList>
            <person name="Jeong J.-H."/>
            <person name="Song I."/>
            <person name="Kim S."/>
            <person name="Choi T."/>
            <person name="Kim D."/>
            <person name="Ryu S."/>
            <person name="Kim W."/>
        </authorList>
    </citation>
    <scope>NUCLEOTIDE SEQUENCE [LARGE SCALE GENOMIC DNA]</scope>
    <source>
        <tissue evidence="2">Muscle</tissue>
    </source>
</reference>
<dbReference type="Proteomes" id="UP000324222">
    <property type="component" value="Unassembled WGS sequence"/>
</dbReference>
<evidence type="ECO:0000313" key="2">
    <source>
        <dbReference type="EMBL" id="MPC30825.1"/>
    </source>
</evidence>
<organism evidence="2 3">
    <name type="scientific">Portunus trituberculatus</name>
    <name type="common">Swimming crab</name>
    <name type="synonym">Neptunus trituberculatus</name>
    <dbReference type="NCBI Taxonomy" id="210409"/>
    <lineage>
        <taxon>Eukaryota</taxon>
        <taxon>Metazoa</taxon>
        <taxon>Ecdysozoa</taxon>
        <taxon>Arthropoda</taxon>
        <taxon>Crustacea</taxon>
        <taxon>Multicrustacea</taxon>
        <taxon>Malacostraca</taxon>
        <taxon>Eumalacostraca</taxon>
        <taxon>Eucarida</taxon>
        <taxon>Decapoda</taxon>
        <taxon>Pleocyemata</taxon>
        <taxon>Brachyura</taxon>
        <taxon>Eubrachyura</taxon>
        <taxon>Portunoidea</taxon>
        <taxon>Portunidae</taxon>
        <taxon>Portuninae</taxon>
        <taxon>Portunus</taxon>
    </lineage>
</organism>
<comment type="caution">
    <text evidence="2">The sequence shown here is derived from an EMBL/GenBank/DDBJ whole genome shotgun (WGS) entry which is preliminary data.</text>
</comment>
<proteinExistence type="predicted"/>
<dbReference type="AlphaFoldDB" id="A0A5B7EBT4"/>
<feature type="region of interest" description="Disordered" evidence="1">
    <location>
        <begin position="38"/>
        <end position="59"/>
    </location>
</feature>